<accession>A0A381QWQ6</accession>
<dbReference type="InterPro" id="IPR058581">
    <property type="entry name" value="TM_HPP"/>
</dbReference>
<evidence type="ECO:0000313" key="3">
    <source>
        <dbReference type="EMBL" id="SUZ83384.1"/>
    </source>
</evidence>
<name>A0A381QWQ6_9ZZZZ</name>
<dbReference type="AlphaFoldDB" id="A0A381QWQ6"/>
<gene>
    <name evidence="3" type="ORF">METZ01_LOCUS36238</name>
</gene>
<keyword evidence="1" id="KW-0812">Transmembrane</keyword>
<feature type="transmembrane region" description="Helical" evidence="1">
    <location>
        <begin position="103"/>
        <end position="122"/>
    </location>
</feature>
<sequence>MKLLPQVFDPKVKDNPRPYLFQASLAFLVLFAVLLVEELGLHLVVMAAAIGATTFILFVTPHSSMAKPRHVIGGHFLALLIGSVFAVSNGTPVAQDILGQSSLLINVEAALAVAISIFIMAATDTEHAPAAGTALGVVVHGFSWELALFVTSSTVILSVVHHILRSRLRDLV</sequence>
<feature type="transmembrane region" description="Helical" evidence="1">
    <location>
        <begin position="72"/>
        <end position="91"/>
    </location>
</feature>
<reference evidence="3" key="1">
    <citation type="submission" date="2018-05" db="EMBL/GenBank/DDBJ databases">
        <authorList>
            <person name="Lanie J.A."/>
            <person name="Ng W.-L."/>
            <person name="Kazmierczak K.M."/>
            <person name="Andrzejewski T.M."/>
            <person name="Davidsen T.M."/>
            <person name="Wayne K.J."/>
            <person name="Tettelin H."/>
            <person name="Glass J.I."/>
            <person name="Rusch D."/>
            <person name="Podicherti R."/>
            <person name="Tsui H.-C.T."/>
            <person name="Winkler M.E."/>
        </authorList>
    </citation>
    <scope>NUCLEOTIDE SEQUENCE</scope>
</reference>
<proteinExistence type="predicted"/>
<feature type="transmembrane region" description="Helical" evidence="1">
    <location>
        <begin position="20"/>
        <end position="36"/>
    </location>
</feature>
<keyword evidence="1" id="KW-0472">Membrane</keyword>
<keyword evidence="1" id="KW-1133">Transmembrane helix</keyword>
<dbReference type="Pfam" id="PF04982">
    <property type="entry name" value="TM_HPP"/>
    <property type="match status" value="1"/>
</dbReference>
<protein>
    <recommendedName>
        <fullName evidence="2">HPP transmembrane region domain-containing protein</fullName>
    </recommendedName>
</protein>
<dbReference type="InterPro" id="IPR007065">
    <property type="entry name" value="HPP"/>
</dbReference>
<evidence type="ECO:0000259" key="2">
    <source>
        <dbReference type="Pfam" id="PF04982"/>
    </source>
</evidence>
<organism evidence="3">
    <name type="scientific">marine metagenome</name>
    <dbReference type="NCBI Taxonomy" id="408172"/>
    <lineage>
        <taxon>unclassified sequences</taxon>
        <taxon>metagenomes</taxon>
        <taxon>ecological metagenomes</taxon>
    </lineage>
</organism>
<dbReference type="PANTHER" id="PTHR33741:SF5">
    <property type="entry name" value="TRANSMEMBRANE PROTEIN DDB_G0269096-RELATED"/>
    <property type="match status" value="1"/>
</dbReference>
<feature type="transmembrane region" description="Helical" evidence="1">
    <location>
        <begin position="142"/>
        <end position="164"/>
    </location>
</feature>
<evidence type="ECO:0000256" key="1">
    <source>
        <dbReference type="SAM" id="Phobius"/>
    </source>
</evidence>
<dbReference type="PANTHER" id="PTHR33741">
    <property type="entry name" value="TRANSMEMBRANE PROTEIN DDB_G0269096-RELATED"/>
    <property type="match status" value="1"/>
</dbReference>
<feature type="domain" description="HPP transmembrane region" evidence="2">
    <location>
        <begin position="15"/>
        <end position="163"/>
    </location>
</feature>
<dbReference type="EMBL" id="UINC01001549">
    <property type="protein sequence ID" value="SUZ83384.1"/>
    <property type="molecule type" value="Genomic_DNA"/>
</dbReference>
<feature type="transmembrane region" description="Helical" evidence="1">
    <location>
        <begin position="43"/>
        <end position="60"/>
    </location>
</feature>